<dbReference type="WBParaSite" id="SVE_0520100.1">
    <property type="protein sequence ID" value="SVE_0520100.1"/>
    <property type="gene ID" value="SVE_0520100"/>
</dbReference>
<dbReference type="Proteomes" id="UP000035680">
    <property type="component" value="Unassembled WGS sequence"/>
</dbReference>
<reference evidence="3" key="2">
    <citation type="submission" date="2015-08" db="UniProtKB">
        <authorList>
            <consortium name="WormBaseParasite"/>
        </authorList>
    </citation>
    <scope>IDENTIFICATION</scope>
</reference>
<evidence type="ECO:0000256" key="1">
    <source>
        <dbReference type="SAM" id="Phobius"/>
    </source>
</evidence>
<keyword evidence="2" id="KW-1185">Reference proteome</keyword>
<accession>A0A0K0F8Q1</accession>
<keyword evidence="1" id="KW-0812">Transmembrane</keyword>
<evidence type="ECO:0000313" key="3">
    <source>
        <dbReference type="WBParaSite" id="SVE_0520100.1"/>
    </source>
</evidence>
<keyword evidence="1" id="KW-0472">Membrane</keyword>
<protein>
    <submittedName>
        <fullName evidence="3">Uncharacterized protein</fullName>
    </submittedName>
</protein>
<feature type="transmembrane region" description="Helical" evidence="1">
    <location>
        <begin position="95"/>
        <end position="114"/>
    </location>
</feature>
<evidence type="ECO:0000313" key="2">
    <source>
        <dbReference type="Proteomes" id="UP000035680"/>
    </source>
</evidence>
<name>A0A0K0F8Q1_STRVS</name>
<dbReference type="AlphaFoldDB" id="A0A0K0F8Q1"/>
<organism evidence="2 3">
    <name type="scientific">Strongyloides venezuelensis</name>
    <name type="common">Threadworm</name>
    <dbReference type="NCBI Taxonomy" id="75913"/>
    <lineage>
        <taxon>Eukaryota</taxon>
        <taxon>Metazoa</taxon>
        <taxon>Ecdysozoa</taxon>
        <taxon>Nematoda</taxon>
        <taxon>Chromadorea</taxon>
        <taxon>Rhabditida</taxon>
        <taxon>Tylenchina</taxon>
        <taxon>Panagrolaimomorpha</taxon>
        <taxon>Strongyloidoidea</taxon>
        <taxon>Strongyloididae</taxon>
        <taxon>Strongyloides</taxon>
    </lineage>
</organism>
<reference evidence="2" key="1">
    <citation type="submission" date="2014-07" db="EMBL/GenBank/DDBJ databases">
        <authorList>
            <person name="Martin A.A"/>
            <person name="De Silva N."/>
        </authorList>
    </citation>
    <scope>NUCLEOTIDE SEQUENCE</scope>
</reference>
<sequence length="119" mass="13673">MLSRSVSSISSEFEKINSKSPISNLGYKTNMISEISTVDISQISPVRQESGYESCTFEDVSLDEVKINNTESYNDDVLRKNATFYGYMSTIPQNIYLLFSYIYFIFVSTIFKVVRKITR</sequence>
<proteinExistence type="predicted"/>
<keyword evidence="1" id="KW-1133">Transmembrane helix</keyword>